<reference evidence="2" key="1">
    <citation type="submission" date="2013-12" db="EMBL/GenBank/DDBJ databases">
        <title>The Genome Sequence of Aphanomyces astaci APO3.</title>
        <authorList>
            <consortium name="The Broad Institute Genomics Platform"/>
            <person name="Russ C."/>
            <person name="Tyler B."/>
            <person name="van West P."/>
            <person name="Dieguez-Uribeondo J."/>
            <person name="Young S.K."/>
            <person name="Zeng Q."/>
            <person name="Gargeya S."/>
            <person name="Fitzgerald M."/>
            <person name="Abouelleil A."/>
            <person name="Alvarado L."/>
            <person name="Chapman S.B."/>
            <person name="Gainer-Dewar J."/>
            <person name="Goldberg J."/>
            <person name="Griggs A."/>
            <person name="Gujja S."/>
            <person name="Hansen M."/>
            <person name="Howarth C."/>
            <person name="Imamovic A."/>
            <person name="Ireland A."/>
            <person name="Larimer J."/>
            <person name="McCowan C."/>
            <person name="Murphy C."/>
            <person name="Pearson M."/>
            <person name="Poon T.W."/>
            <person name="Priest M."/>
            <person name="Roberts A."/>
            <person name="Saif S."/>
            <person name="Shea T."/>
            <person name="Sykes S."/>
            <person name="Wortman J."/>
            <person name="Nusbaum C."/>
            <person name="Birren B."/>
        </authorList>
    </citation>
    <scope>NUCLEOTIDE SEQUENCE [LARGE SCALE GENOMIC DNA]</scope>
    <source>
        <strain evidence="2">APO3</strain>
    </source>
</reference>
<dbReference type="RefSeq" id="XP_009840859.1">
    <property type="nucleotide sequence ID" value="XM_009842557.1"/>
</dbReference>
<organism evidence="2">
    <name type="scientific">Aphanomyces astaci</name>
    <name type="common">Crayfish plague agent</name>
    <dbReference type="NCBI Taxonomy" id="112090"/>
    <lineage>
        <taxon>Eukaryota</taxon>
        <taxon>Sar</taxon>
        <taxon>Stramenopiles</taxon>
        <taxon>Oomycota</taxon>
        <taxon>Saprolegniomycetes</taxon>
        <taxon>Saprolegniales</taxon>
        <taxon>Verrucalvaceae</taxon>
        <taxon>Aphanomyces</taxon>
    </lineage>
</organism>
<accession>W4FSP6</accession>
<sequence length="147" mass="16389">MKIPPTGNCKHNERHWRHWTPWLRRPITLICPSHKHSPSQPARREQLGGTTPSGLLHGPPHNPSHRARDAEDVWLEEEPHLVLLADYHDDTTHQSSETPAVGVRTADSAMRTRATRSATGLGSRHRHALNPVTSTAVSGTDCIKHGR</sequence>
<gene>
    <name evidence="2" type="ORF">H257_14666</name>
</gene>
<dbReference type="EMBL" id="KI913173">
    <property type="protein sequence ID" value="ETV69643.1"/>
    <property type="molecule type" value="Genomic_DNA"/>
</dbReference>
<name>W4FSP6_APHAT</name>
<proteinExistence type="predicted"/>
<evidence type="ECO:0000256" key="1">
    <source>
        <dbReference type="SAM" id="MobiDB-lite"/>
    </source>
</evidence>
<dbReference type="GeneID" id="20816662"/>
<dbReference type="VEuPathDB" id="FungiDB:H257_14666"/>
<evidence type="ECO:0000313" key="2">
    <source>
        <dbReference type="EMBL" id="ETV69643.1"/>
    </source>
</evidence>
<feature type="region of interest" description="Disordered" evidence="1">
    <location>
        <begin position="33"/>
        <end position="70"/>
    </location>
</feature>
<protein>
    <submittedName>
        <fullName evidence="2">Uncharacterized protein</fullName>
    </submittedName>
</protein>
<dbReference type="AlphaFoldDB" id="W4FSP6"/>